<feature type="domain" description="Aminoglycoside phosphotransferase" evidence="1">
    <location>
        <begin position="148"/>
        <end position="354"/>
    </location>
</feature>
<comment type="caution">
    <text evidence="2">The sequence shown here is derived from an EMBL/GenBank/DDBJ whole genome shotgun (WGS) entry which is preliminary data.</text>
</comment>
<keyword evidence="2" id="KW-0808">Transferase</keyword>
<dbReference type="Gene3D" id="3.90.1200.10">
    <property type="match status" value="1"/>
</dbReference>
<keyword evidence="3" id="KW-1185">Reference proteome</keyword>
<dbReference type="Pfam" id="PF01636">
    <property type="entry name" value="APH"/>
    <property type="match status" value="1"/>
</dbReference>
<accession>A0ABU8EBZ4</accession>
<dbReference type="RefSeq" id="WP_336392572.1">
    <property type="nucleotide sequence ID" value="NZ_JBAPLV010000019.1"/>
</dbReference>
<evidence type="ECO:0000313" key="3">
    <source>
        <dbReference type="Proteomes" id="UP001373496"/>
    </source>
</evidence>
<dbReference type="SUPFAM" id="SSF56112">
    <property type="entry name" value="Protein kinase-like (PK-like)"/>
    <property type="match status" value="1"/>
</dbReference>
<dbReference type="InterPro" id="IPR011009">
    <property type="entry name" value="Kinase-like_dom_sf"/>
</dbReference>
<evidence type="ECO:0000313" key="2">
    <source>
        <dbReference type="EMBL" id="MEI4280140.1"/>
    </source>
</evidence>
<proteinExistence type="predicted"/>
<dbReference type="EC" id="2.7.1.-" evidence="2"/>
<name>A0ABU8EBZ4_9ACTN</name>
<gene>
    <name evidence="2" type="ORF">UXQ13_16835</name>
</gene>
<protein>
    <submittedName>
        <fullName evidence="2">Aminoglycoside phosphotransferase family protein</fullName>
        <ecNumber evidence="2">2.7.1.-</ecNumber>
    </submittedName>
</protein>
<reference evidence="2 3" key="1">
    <citation type="submission" date="2024-03" db="EMBL/GenBank/DDBJ databases">
        <title>Draft genome sequence of Klenkia terrae.</title>
        <authorList>
            <person name="Duangmal K."/>
            <person name="Chantavorakit T."/>
        </authorList>
    </citation>
    <scope>NUCLEOTIDE SEQUENCE [LARGE SCALE GENOMIC DNA]</scope>
    <source>
        <strain evidence="2 3">JCM 17786</strain>
    </source>
</reference>
<dbReference type="Proteomes" id="UP001373496">
    <property type="component" value="Unassembled WGS sequence"/>
</dbReference>
<organism evidence="2 3">
    <name type="scientific">Klenkia terrae</name>
    <dbReference type="NCBI Taxonomy" id="1052259"/>
    <lineage>
        <taxon>Bacteria</taxon>
        <taxon>Bacillati</taxon>
        <taxon>Actinomycetota</taxon>
        <taxon>Actinomycetes</taxon>
        <taxon>Geodermatophilales</taxon>
        <taxon>Geodermatophilaceae</taxon>
        <taxon>Klenkia</taxon>
    </lineage>
</organism>
<evidence type="ECO:0000259" key="1">
    <source>
        <dbReference type="Pfam" id="PF01636"/>
    </source>
</evidence>
<dbReference type="InterPro" id="IPR002575">
    <property type="entry name" value="Aminoglycoside_PTrfase"/>
</dbReference>
<sequence>MTSSLLAPAAGPDLTSAWPGTLQLLLGEAAVDLWTAALAPTGAALRGLRATSVSLRTDGSATVQYAAALEVAGRPARDTLAATTGSRIPPGAAVLAGDVDGAETRVGLWRWPHDPALPALARATSTAAVGRWLGAADAVLRVRAYRPGRRAVVEVTAPDRRWFLKVVRPAEVAGLLARHRVLAGAVPAPPVLTATDDGVLVLPALPGTPARALLADPTARPAAATLTALLDRLPGELLALPRVRGPLERAGGHAAVLALVLPHLRHRWDRVAGRLADADPGTHPLVPVHGDLYEAQLLVDRGEVTGLLDVDGAGAGHRIDDWATLLGHMAVAGAHGYRAELAAALPWGPAELAPRVTAVVLGLATGPFRVQQRGWPRATEARLALVEQLLDGA</sequence>
<dbReference type="EMBL" id="JBAPLV010000019">
    <property type="protein sequence ID" value="MEI4280140.1"/>
    <property type="molecule type" value="Genomic_DNA"/>
</dbReference>
<dbReference type="GO" id="GO:0016740">
    <property type="term" value="F:transferase activity"/>
    <property type="evidence" value="ECO:0007669"/>
    <property type="project" value="UniProtKB-KW"/>
</dbReference>